<reference evidence="3 4" key="1">
    <citation type="submission" date="2019-10" db="EMBL/GenBank/DDBJ databases">
        <title>Extracellular Electron Transfer in a Candidatus Methanoperedens spp. Enrichment Culture.</title>
        <authorList>
            <person name="Berger S."/>
            <person name="Rangel Shaw D."/>
            <person name="Berben T."/>
            <person name="In 'T Zandt M."/>
            <person name="Frank J."/>
            <person name="Reimann J."/>
            <person name="Jetten M.S.M."/>
            <person name="Welte C.U."/>
        </authorList>
    </citation>
    <scope>NUCLEOTIDE SEQUENCE [LARGE SCALE GENOMIC DNA]</scope>
    <source>
        <strain evidence="3">SB12</strain>
    </source>
</reference>
<evidence type="ECO:0008006" key="5">
    <source>
        <dbReference type="Google" id="ProtNLM"/>
    </source>
</evidence>
<keyword evidence="1" id="KW-1133">Transmembrane helix</keyword>
<feature type="signal peptide" evidence="2">
    <location>
        <begin position="1"/>
        <end position="22"/>
    </location>
</feature>
<dbReference type="Gene3D" id="2.60.120.260">
    <property type="entry name" value="Galactose-binding domain-like"/>
    <property type="match status" value="1"/>
</dbReference>
<dbReference type="Proteomes" id="UP000460298">
    <property type="component" value="Unassembled WGS sequence"/>
</dbReference>
<evidence type="ECO:0000256" key="1">
    <source>
        <dbReference type="SAM" id="Phobius"/>
    </source>
</evidence>
<sequence length="643" mass="72285">MNRILFALFAFSIILAPTLLQAEILSEDLASSWRITLVDSPAAAQPDTDDGRWSQVDFPDDVGAQVNTKGEWIWVRRSISVDPQAGVYSVRFERLFGKAEVFLDGRPARLLRRTPDAGALYLLPSVDTAGQHTLALRLAVRRGMPVGADGAIMLADVRKGYTDYYYEEIVTTSLALFYAGAGIFLLALSRQLKKSVYTKASYFYLFLGLIGIGKSPFVLGWLPEAASNLTLYMLQSLTILLPVPLLFFARDSIERVEDRIQRTVLRLALPICALLVAVHFLLHAVQLNAAALWLHHAWFLALLPLWIGLALLVLRETARDMNVSGFMMLAGLVYFLYAGITSLIAGSFFRQYFAATTLFYAPAALMPFAMLLTSMLLAERRIQRQNRQLAFLNSEMSQSRLFGYIADALDAPMRATIDLLSPSITNEQKKGVLGQLERYESRLDDLLELGRLELLEEAEATVTIPAADFLQTILPGTGISHTVHVEPDLLIDTSLELVNSALIRLIRFPGFATFDHIDLIVTEDLNERLHFRFLMHHRDRKQLRHIQDIISERLPDAEGLWIEWNIIRETIRLLHGRLSARTLSGKYLSLDLSLPAVHQKKEKAAGPAPLTLTFLHSDDTAPAPQKQTNWKERIRKLLQKEIA</sequence>
<dbReference type="SUPFAM" id="SSF49785">
    <property type="entry name" value="Galactose-binding domain-like"/>
    <property type="match status" value="1"/>
</dbReference>
<feature type="transmembrane region" description="Helical" evidence="1">
    <location>
        <begin position="358"/>
        <end position="378"/>
    </location>
</feature>
<dbReference type="InterPro" id="IPR008979">
    <property type="entry name" value="Galactose-bd-like_sf"/>
</dbReference>
<organism evidence="3 4">
    <name type="scientific">Leptonema illini</name>
    <dbReference type="NCBI Taxonomy" id="183"/>
    <lineage>
        <taxon>Bacteria</taxon>
        <taxon>Pseudomonadati</taxon>
        <taxon>Spirochaetota</taxon>
        <taxon>Spirochaetia</taxon>
        <taxon>Leptospirales</taxon>
        <taxon>Leptospiraceae</taxon>
        <taxon>Leptonema</taxon>
    </lineage>
</organism>
<keyword evidence="2" id="KW-0732">Signal</keyword>
<feature type="transmembrane region" description="Helical" evidence="1">
    <location>
        <begin position="229"/>
        <end position="247"/>
    </location>
</feature>
<accession>A0A833LVR8</accession>
<proteinExistence type="predicted"/>
<feature type="transmembrane region" description="Helical" evidence="1">
    <location>
        <begin position="297"/>
        <end position="314"/>
    </location>
</feature>
<dbReference type="AlphaFoldDB" id="A0A833LVR8"/>
<comment type="caution">
    <text evidence="3">The sequence shown here is derived from an EMBL/GenBank/DDBJ whole genome shotgun (WGS) entry which is preliminary data.</text>
</comment>
<evidence type="ECO:0000313" key="3">
    <source>
        <dbReference type="EMBL" id="KAB2929425.1"/>
    </source>
</evidence>
<evidence type="ECO:0000256" key="2">
    <source>
        <dbReference type="SAM" id="SignalP"/>
    </source>
</evidence>
<gene>
    <name evidence="3" type="ORF">F9K24_19820</name>
</gene>
<keyword evidence="1" id="KW-0812">Transmembrane</keyword>
<feature type="chain" id="PRO_5032434809" description="7TM-DISM receptor extracellular domain-containing protein" evidence="2">
    <location>
        <begin position="23"/>
        <end position="643"/>
    </location>
</feature>
<feature type="transmembrane region" description="Helical" evidence="1">
    <location>
        <begin position="326"/>
        <end position="346"/>
    </location>
</feature>
<name>A0A833LVR8_9LEPT</name>
<feature type="transmembrane region" description="Helical" evidence="1">
    <location>
        <begin position="201"/>
        <end position="223"/>
    </location>
</feature>
<evidence type="ECO:0000313" key="4">
    <source>
        <dbReference type="Proteomes" id="UP000460298"/>
    </source>
</evidence>
<keyword evidence="1" id="KW-0472">Membrane</keyword>
<protein>
    <recommendedName>
        <fullName evidence="5">7TM-DISM receptor extracellular domain-containing protein</fullName>
    </recommendedName>
</protein>
<dbReference type="EMBL" id="WBUI01000031">
    <property type="protein sequence ID" value="KAB2929425.1"/>
    <property type="molecule type" value="Genomic_DNA"/>
</dbReference>
<feature type="transmembrane region" description="Helical" evidence="1">
    <location>
        <begin position="267"/>
        <end position="285"/>
    </location>
</feature>
<feature type="transmembrane region" description="Helical" evidence="1">
    <location>
        <begin position="169"/>
        <end position="189"/>
    </location>
</feature>